<name>A0A6A3B6H0_HIBSY</name>
<proteinExistence type="predicted"/>
<keyword evidence="3" id="KW-1185">Reference proteome</keyword>
<dbReference type="AlphaFoldDB" id="A0A6A3B6H0"/>
<protein>
    <submittedName>
        <fullName evidence="2">Uncharacterized protein</fullName>
    </submittedName>
</protein>
<evidence type="ECO:0000313" key="2">
    <source>
        <dbReference type="EMBL" id="KAE8712580.1"/>
    </source>
</evidence>
<evidence type="ECO:0000313" key="3">
    <source>
        <dbReference type="Proteomes" id="UP000436088"/>
    </source>
</evidence>
<comment type="caution">
    <text evidence="2">The sequence shown here is derived from an EMBL/GenBank/DDBJ whole genome shotgun (WGS) entry which is preliminary data.</text>
</comment>
<dbReference type="Proteomes" id="UP000436088">
    <property type="component" value="Unassembled WGS sequence"/>
</dbReference>
<dbReference type="EMBL" id="VEPZ02000893">
    <property type="protein sequence ID" value="KAE8712580.1"/>
    <property type="molecule type" value="Genomic_DNA"/>
</dbReference>
<feature type="region of interest" description="Disordered" evidence="1">
    <location>
        <begin position="23"/>
        <end position="42"/>
    </location>
</feature>
<sequence length="62" mass="6619">MATLVEDASRALAATLVEDALASKDSASRAENKKNKQGNETSMALKLIHKASGYAIEANEWV</sequence>
<reference evidence="2" key="1">
    <citation type="submission" date="2019-09" db="EMBL/GenBank/DDBJ databases">
        <title>Draft genome information of white flower Hibiscus syriacus.</title>
        <authorList>
            <person name="Kim Y.-M."/>
        </authorList>
    </citation>
    <scope>NUCLEOTIDE SEQUENCE [LARGE SCALE GENOMIC DNA]</scope>
    <source>
        <strain evidence="2">YM2019G1</strain>
    </source>
</reference>
<gene>
    <name evidence="2" type="ORF">F3Y22_tig00110246pilonHSYRG00012</name>
</gene>
<evidence type="ECO:0000256" key="1">
    <source>
        <dbReference type="SAM" id="MobiDB-lite"/>
    </source>
</evidence>
<organism evidence="2 3">
    <name type="scientific">Hibiscus syriacus</name>
    <name type="common">Rose of Sharon</name>
    <dbReference type="NCBI Taxonomy" id="106335"/>
    <lineage>
        <taxon>Eukaryota</taxon>
        <taxon>Viridiplantae</taxon>
        <taxon>Streptophyta</taxon>
        <taxon>Embryophyta</taxon>
        <taxon>Tracheophyta</taxon>
        <taxon>Spermatophyta</taxon>
        <taxon>Magnoliopsida</taxon>
        <taxon>eudicotyledons</taxon>
        <taxon>Gunneridae</taxon>
        <taxon>Pentapetalae</taxon>
        <taxon>rosids</taxon>
        <taxon>malvids</taxon>
        <taxon>Malvales</taxon>
        <taxon>Malvaceae</taxon>
        <taxon>Malvoideae</taxon>
        <taxon>Hibiscus</taxon>
    </lineage>
</organism>
<accession>A0A6A3B6H0</accession>